<evidence type="ECO:0000256" key="1">
    <source>
        <dbReference type="SAM" id="Phobius"/>
    </source>
</evidence>
<protein>
    <recommendedName>
        <fullName evidence="4">Organic solute transporter Ostalpha-domain-containing protein</fullName>
    </recommendedName>
</protein>
<keyword evidence="1" id="KW-0472">Membrane</keyword>
<organism evidence="2 3">
    <name type="scientific">Aspergillus pseudotamarii</name>
    <dbReference type="NCBI Taxonomy" id="132259"/>
    <lineage>
        <taxon>Eukaryota</taxon>
        <taxon>Fungi</taxon>
        <taxon>Dikarya</taxon>
        <taxon>Ascomycota</taxon>
        <taxon>Pezizomycotina</taxon>
        <taxon>Eurotiomycetes</taxon>
        <taxon>Eurotiomycetidae</taxon>
        <taxon>Eurotiales</taxon>
        <taxon>Aspergillaceae</taxon>
        <taxon>Aspergillus</taxon>
        <taxon>Aspergillus subgen. Circumdati</taxon>
    </lineage>
</organism>
<keyword evidence="1" id="KW-0812">Transmembrane</keyword>
<evidence type="ECO:0000313" key="2">
    <source>
        <dbReference type="EMBL" id="KAE8132158.1"/>
    </source>
</evidence>
<feature type="transmembrane region" description="Helical" evidence="1">
    <location>
        <begin position="23"/>
        <end position="41"/>
    </location>
</feature>
<dbReference type="RefSeq" id="XP_031908221.1">
    <property type="nucleotide sequence ID" value="XM_032060969.1"/>
</dbReference>
<evidence type="ECO:0008006" key="4">
    <source>
        <dbReference type="Google" id="ProtNLM"/>
    </source>
</evidence>
<feature type="transmembrane region" description="Helical" evidence="1">
    <location>
        <begin position="77"/>
        <end position="96"/>
    </location>
</feature>
<dbReference type="Proteomes" id="UP000325672">
    <property type="component" value="Unassembled WGS sequence"/>
</dbReference>
<feature type="transmembrane region" description="Helical" evidence="1">
    <location>
        <begin position="156"/>
        <end position="174"/>
    </location>
</feature>
<keyword evidence="3" id="KW-1185">Reference proteome</keyword>
<keyword evidence="1" id="KW-1133">Transmembrane helix</keyword>
<dbReference type="AlphaFoldDB" id="A0A5N6SBS0"/>
<dbReference type="EMBL" id="ML743639">
    <property type="protein sequence ID" value="KAE8132158.1"/>
    <property type="molecule type" value="Genomic_DNA"/>
</dbReference>
<gene>
    <name evidence="2" type="ORF">BDV38DRAFT_288004</name>
</gene>
<accession>A0A5N6SBS0</accession>
<feature type="transmembrane region" description="Helical" evidence="1">
    <location>
        <begin position="108"/>
        <end position="126"/>
    </location>
</feature>
<sequence>MIPLSFDTAADRPTDLDGLVLEAWGQGLLVGALVVMVVLTASNMKKSKMLHKLIILELLLAAGHGTFIFFHRPIYGWYLSITAIGLNISYTLHNLIAWIKIKPFLPPWGSRVFLGTLLLAQPYWVLETYANFAFFNQGKLLFLKTRVLEPFFRDPWWLYASYALCHAINKCYALSLGTLIQVSPRFGIMLFLMCLSVGFIIIDVCAIFGVISTTLPVGIEPFWKLSFVFKCLCDTVILDDFKVALDQIREHWMHRQAEQAGLPLHIARDPPRSLPNRANGDNSRRFNIHATDESVLLEPSYPTASYQGS</sequence>
<dbReference type="PANTHER" id="PTHR42029">
    <property type="entry name" value="AN04G07800"/>
    <property type="match status" value="1"/>
</dbReference>
<dbReference type="OrthoDB" id="5420247at2759"/>
<feature type="transmembrane region" description="Helical" evidence="1">
    <location>
        <begin position="186"/>
        <end position="211"/>
    </location>
</feature>
<dbReference type="GeneID" id="43645179"/>
<reference evidence="2 3" key="1">
    <citation type="submission" date="2019-04" db="EMBL/GenBank/DDBJ databases">
        <title>Friends and foes A comparative genomics study of 23 Aspergillus species from section Flavi.</title>
        <authorList>
            <consortium name="DOE Joint Genome Institute"/>
            <person name="Kjaerbolling I."/>
            <person name="Vesth T."/>
            <person name="Frisvad J.C."/>
            <person name="Nybo J.L."/>
            <person name="Theobald S."/>
            <person name="Kildgaard S."/>
            <person name="Isbrandt T."/>
            <person name="Kuo A."/>
            <person name="Sato A."/>
            <person name="Lyhne E.K."/>
            <person name="Kogle M.E."/>
            <person name="Wiebenga A."/>
            <person name="Kun R.S."/>
            <person name="Lubbers R.J."/>
            <person name="Makela M.R."/>
            <person name="Barry K."/>
            <person name="Chovatia M."/>
            <person name="Clum A."/>
            <person name="Daum C."/>
            <person name="Haridas S."/>
            <person name="He G."/>
            <person name="LaButti K."/>
            <person name="Lipzen A."/>
            <person name="Mondo S."/>
            <person name="Riley R."/>
            <person name="Salamov A."/>
            <person name="Simmons B.A."/>
            <person name="Magnuson J.K."/>
            <person name="Henrissat B."/>
            <person name="Mortensen U.H."/>
            <person name="Larsen T.O."/>
            <person name="Devries R.P."/>
            <person name="Grigoriev I.V."/>
            <person name="Machida M."/>
            <person name="Baker S.E."/>
            <person name="Andersen M.R."/>
        </authorList>
    </citation>
    <scope>NUCLEOTIDE SEQUENCE [LARGE SCALE GENOMIC DNA]</scope>
    <source>
        <strain evidence="2 3">CBS 117625</strain>
    </source>
</reference>
<evidence type="ECO:0000313" key="3">
    <source>
        <dbReference type="Proteomes" id="UP000325672"/>
    </source>
</evidence>
<name>A0A5N6SBS0_ASPPS</name>
<proteinExistence type="predicted"/>
<dbReference type="PANTHER" id="PTHR42029:SF3">
    <property type="entry name" value="AN04G07800"/>
    <property type="match status" value="1"/>
</dbReference>